<accession>A0A084CM33</accession>
<dbReference type="InterPro" id="IPR036766">
    <property type="entry name" value="Fe_traffick_prot_YggX_sf"/>
</dbReference>
<dbReference type="SUPFAM" id="SSF111148">
    <property type="entry name" value="YggX-like"/>
    <property type="match status" value="1"/>
</dbReference>
<proteinExistence type="inferred from homology"/>
<dbReference type="OrthoDB" id="9804318at2"/>
<dbReference type="InterPro" id="IPR007457">
    <property type="entry name" value="Fe_traffick_prot_YggX"/>
</dbReference>
<comment type="function">
    <text evidence="2">Could be a mediator in iron transactions between iron acquisition and iron-requiring processes, such as synthesis and/or repair of Fe-S clusters in biosynthetic enzymes. Necessary to maintain high levels of aconitase under oxidative stress.</text>
</comment>
<dbReference type="GO" id="GO:0005506">
    <property type="term" value="F:iron ion binding"/>
    <property type="evidence" value="ECO:0007669"/>
    <property type="project" value="UniProtKB-UniRule"/>
</dbReference>
<evidence type="ECO:0000313" key="7">
    <source>
        <dbReference type="Proteomes" id="UP000053784"/>
    </source>
</evidence>
<keyword evidence="7" id="KW-1185">Reference proteome</keyword>
<protein>
    <recommendedName>
        <fullName evidence="4 5">Probable Fe(2+)-trafficking protein</fullName>
    </recommendedName>
</protein>
<evidence type="ECO:0000256" key="1">
    <source>
        <dbReference type="ARBA" id="ARBA00023004"/>
    </source>
</evidence>
<dbReference type="EMBL" id="JGVK01000033">
    <property type="protein sequence ID" value="KEY90862.1"/>
    <property type="molecule type" value="Genomic_DNA"/>
</dbReference>
<dbReference type="RefSeq" id="WP_034415159.1">
    <property type="nucleotide sequence ID" value="NZ_JGVK01000033.1"/>
</dbReference>
<keyword evidence="1 5" id="KW-0408">Iron</keyword>
<dbReference type="GO" id="GO:0034599">
    <property type="term" value="P:cellular response to oxidative stress"/>
    <property type="evidence" value="ECO:0007669"/>
    <property type="project" value="TreeGrafter"/>
</dbReference>
<evidence type="ECO:0000256" key="4">
    <source>
        <dbReference type="ARBA" id="ARBA00070403"/>
    </source>
</evidence>
<evidence type="ECO:0000256" key="5">
    <source>
        <dbReference type="HAMAP-Rule" id="MF_00686"/>
    </source>
</evidence>
<gene>
    <name evidence="6" type="ORF">CF67_09034</name>
</gene>
<reference evidence="6 7" key="1">
    <citation type="submission" date="2014-03" db="EMBL/GenBank/DDBJ databases">
        <title>Selection and divergence in the genomes of co-occurring obligate luminous symbionts with specific hosts.</title>
        <authorList>
            <person name="Hendry T.A."/>
            <person name="de Wet J.R."/>
            <person name="Dunlap P.V."/>
        </authorList>
    </citation>
    <scope>NUCLEOTIDE SEQUENCE [LARGE SCALE GENOMIC DNA]</scope>
    <source>
        <strain evidence="6 7">Ppalp.1</strain>
    </source>
</reference>
<dbReference type="STRING" id="1179155.CF67_09034"/>
<dbReference type="eggNOG" id="COG2924">
    <property type="taxonomic scope" value="Bacteria"/>
</dbReference>
<sequence>MGRTIFCTKLKKNVEGLDFQPYPGNLGKRILNNISKEAWRLWQGKQTMLINEKRLNMMNLEHRKLLEIEMVNFLFKGKKVYIEGYILPKKN</sequence>
<evidence type="ECO:0000256" key="2">
    <source>
        <dbReference type="ARBA" id="ARBA00053793"/>
    </source>
</evidence>
<dbReference type="PANTHER" id="PTHR36965:SF1">
    <property type="entry name" value="FE(2+)-TRAFFICKING PROTEIN-RELATED"/>
    <property type="match status" value="1"/>
</dbReference>
<dbReference type="FunFam" id="1.10.3880.10:FF:000001">
    <property type="entry name" value="Probable Fe(2+)-trafficking protein"/>
    <property type="match status" value="1"/>
</dbReference>
<name>A0A084CM33_9GAMM</name>
<dbReference type="AlphaFoldDB" id="A0A084CM33"/>
<evidence type="ECO:0000313" key="6">
    <source>
        <dbReference type="EMBL" id="KEY90862.1"/>
    </source>
</evidence>
<organism evidence="6 7">
    <name type="scientific">Candidatus Photodesmus blepharonis</name>
    <dbReference type="NCBI Taxonomy" id="1179155"/>
    <lineage>
        <taxon>Bacteria</taxon>
        <taxon>Pseudomonadati</taxon>
        <taxon>Pseudomonadota</taxon>
        <taxon>Gammaproteobacteria</taxon>
        <taxon>Vibrionales</taxon>
        <taxon>Vibrionaceae</taxon>
        <taxon>Candidatus Photodesmus</taxon>
    </lineage>
</organism>
<dbReference type="Pfam" id="PF04362">
    <property type="entry name" value="Iron_traffic"/>
    <property type="match status" value="1"/>
</dbReference>
<dbReference type="PANTHER" id="PTHR36965">
    <property type="entry name" value="FE(2+)-TRAFFICKING PROTEIN-RELATED"/>
    <property type="match status" value="1"/>
</dbReference>
<evidence type="ECO:0000256" key="3">
    <source>
        <dbReference type="ARBA" id="ARBA00061679"/>
    </source>
</evidence>
<comment type="caution">
    <text evidence="6">The sequence shown here is derived from an EMBL/GenBank/DDBJ whole genome shotgun (WGS) entry which is preliminary data.</text>
</comment>
<comment type="similarity">
    <text evidence="3 5">Belongs to the Fe(2+)-trafficking protein family.</text>
</comment>
<dbReference type="PIRSF" id="PIRSF029827">
    <property type="entry name" value="Fe_traffic_YggX"/>
    <property type="match status" value="1"/>
</dbReference>
<dbReference type="Proteomes" id="UP000053784">
    <property type="component" value="Unassembled WGS sequence"/>
</dbReference>
<dbReference type="HAMAP" id="MF_00686">
    <property type="entry name" value="Fe_traffic_YggX"/>
    <property type="match status" value="1"/>
</dbReference>
<dbReference type="NCBIfam" id="NF003817">
    <property type="entry name" value="PRK05408.1"/>
    <property type="match status" value="1"/>
</dbReference>
<dbReference type="Gene3D" id="1.10.3880.10">
    <property type="entry name" value="Fe(II) trafficking protein YggX"/>
    <property type="match status" value="1"/>
</dbReference>
<dbReference type="GO" id="GO:0005829">
    <property type="term" value="C:cytosol"/>
    <property type="evidence" value="ECO:0007669"/>
    <property type="project" value="TreeGrafter"/>
</dbReference>